<dbReference type="Proteomes" id="UP000053617">
    <property type="component" value="Unassembled WGS sequence"/>
</dbReference>
<dbReference type="EMBL" id="KN847478">
    <property type="protein sequence ID" value="KIX04766.1"/>
    <property type="molecule type" value="Genomic_DNA"/>
</dbReference>
<feature type="compositionally biased region" description="Basic and acidic residues" evidence="1">
    <location>
        <begin position="293"/>
        <end position="313"/>
    </location>
</feature>
<feature type="region of interest" description="Disordered" evidence="1">
    <location>
        <begin position="1"/>
        <end position="62"/>
    </location>
</feature>
<feature type="compositionally biased region" description="Basic residues" evidence="1">
    <location>
        <begin position="320"/>
        <end position="329"/>
    </location>
</feature>
<feature type="region of interest" description="Disordered" evidence="1">
    <location>
        <begin position="268"/>
        <end position="329"/>
    </location>
</feature>
<dbReference type="OrthoDB" id="4363080at2759"/>
<feature type="compositionally biased region" description="Pro residues" evidence="1">
    <location>
        <begin position="19"/>
        <end position="28"/>
    </location>
</feature>
<protein>
    <submittedName>
        <fullName evidence="2">Uncharacterized protein</fullName>
    </submittedName>
</protein>
<evidence type="ECO:0000256" key="1">
    <source>
        <dbReference type="SAM" id="MobiDB-lite"/>
    </source>
</evidence>
<dbReference type="HOGENOM" id="CLU_044860_2_0_1"/>
<keyword evidence="3" id="KW-1185">Reference proteome</keyword>
<sequence>MSSTVLPTSATKLSSTPLPRSPLTPPPSEQGFKTQDLKTQDSSTRKSRMQKQGKWKGKRQSRTGLKAIIKQVEKRKIGCGFFAVPWLRFKLSPTEFERFEQHYQKDGFVQDKLRHIKAKYPGVVIEVSHPQKRRDLPRLADDYILGSDAEIRVVVGLDLDYRGKMATVSIWRPRIQVNAAGEEELVAHKIRIDISQEFRSEDGNQIGDPQAGLRLCLEDFAPKAYADGNASLDDEIFISAHDLFTYLKDAEELDLVGRASSMYKAINPRTRKRARESTPPEELVHDDEERFTEEEKRVEEQESRGDSSYHGDSRPQPQRKQPRRRSRRS</sequence>
<evidence type="ECO:0000313" key="3">
    <source>
        <dbReference type="Proteomes" id="UP000053617"/>
    </source>
</evidence>
<proteinExistence type="predicted"/>
<dbReference type="RefSeq" id="XP_013271902.1">
    <property type="nucleotide sequence ID" value="XM_013416448.1"/>
</dbReference>
<name>A0A0D2INR1_9EURO</name>
<dbReference type="AlphaFoldDB" id="A0A0D2INR1"/>
<dbReference type="VEuPathDB" id="FungiDB:Z518_05636"/>
<organism evidence="2 3">
    <name type="scientific">Rhinocladiella mackenziei CBS 650.93</name>
    <dbReference type="NCBI Taxonomy" id="1442369"/>
    <lineage>
        <taxon>Eukaryota</taxon>
        <taxon>Fungi</taxon>
        <taxon>Dikarya</taxon>
        <taxon>Ascomycota</taxon>
        <taxon>Pezizomycotina</taxon>
        <taxon>Eurotiomycetes</taxon>
        <taxon>Chaetothyriomycetidae</taxon>
        <taxon>Chaetothyriales</taxon>
        <taxon>Herpotrichiellaceae</taxon>
        <taxon>Rhinocladiella</taxon>
    </lineage>
</organism>
<feature type="compositionally biased region" description="Basic residues" evidence="1">
    <location>
        <begin position="45"/>
        <end position="61"/>
    </location>
</feature>
<dbReference type="STRING" id="1442369.A0A0D2INR1"/>
<accession>A0A0D2INR1</accession>
<evidence type="ECO:0000313" key="2">
    <source>
        <dbReference type="EMBL" id="KIX04766.1"/>
    </source>
</evidence>
<gene>
    <name evidence="2" type="ORF">Z518_05636</name>
</gene>
<reference evidence="2 3" key="1">
    <citation type="submission" date="2015-01" db="EMBL/GenBank/DDBJ databases">
        <title>The Genome Sequence of Rhinocladiella mackenzie CBS 650.93.</title>
        <authorList>
            <consortium name="The Broad Institute Genomics Platform"/>
            <person name="Cuomo C."/>
            <person name="de Hoog S."/>
            <person name="Gorbushina A."/>
            <person name="Stielow B."/>
            <person name="Teixiera M."/>
            <person name="Abouelleil A."/>
            <person name="Chapman S.B."/>
            <person name="Priest M."/>
            <person name="Young S.K."/>
            <person name="Wortman J."/>
            <person name="Nusbaum C."/>
            <person name="Birren B."/>
        </authorList>
    </citation>
    <scope>NUCLEOTIDE SEQUENCE [LARGE SCALE GENOMIC DNA]</scope>
    <source>
        <strain evidence="2 3">CBS 650.93</strain>
    </source>
</reference>
<dbReference type="GeneID" id="25293707"/>
<feature type="compositionally biased region" description="Polar residues" evidence="1">
    <location>
        <begin position="1"/>
        <end position="10"/>
    </location>
</feature>